<comment type="caution">
    <text evidence="1">The sequence shown here is derived from an EMBL/GenBank/DDBJ whole genome shotgun (WGS) entry which is preliminary data.</text>
</comment>
<organism evidence="1 2">
    <name type="scientific">Streptomyces blastmyceticus</name>
    <dbReference type="NCBI Taxonomy" id="68180"/>
    <lineage>
        <taxon>Bacteria</taxon>
        <taxon>Bacillati</taxon>
        <taxon>Actinomycetota</taxon>
        <taxon>Actinomycetes</taxon>
        <taxon>Kitasatosporales</taxon>
        <taxon>Streptomycetaceae</taxon>
        <taxon>Streptomyces</taxon>
    </lineage>
</organism>
<protein>
    <recommendedName>
        <fullName evidence="3">Type II toxin-antitoxin system HicA family toxin</fullName>
    </recommendedName>
</protein>
<evidence type="ECO:0008006" key="3">
    <source>
        <dbReference type="Google" id="ProtNLM"/>
    </source>
</evidence>
<proteinExistence type="predicted"/>
<keyword evidence="2" id="KW-1185">Reference proteome</keyword>
<evidence type="ECO:0000313" key="2">
    <source>
        <dbReference type="Proteomes" id="UP001500063"/>
    </source>
</evidence>
<sequence>MVGKPLDASSIQSKDVRKVVEELLKEGGWTLRKEGHGARLHCPCDNACTTIPVAGTPRNEGNLARRIARMARRCPLPSDSPNRSLTGRPRE</sequence>
<accession>A0ABN0WFK7</accession>
<evidence type="ECO:0000313" key="1">
    <source>
        <dbReference type="EMBL" id="GAA0335889.1"/>
    </source>
</evidence>
<reference evidence="1 2" key="1">
    <citation type="journal article" date="2019" name="Int. J. Syst. Evol. Microbiol.">
        <title>The Global Catalogue of Microorganisms (GCM) 10K type strain sequencing project: providing services to taxonomists for standard genome sequencing and annotation.</title>
        <authorList>
            <consortium name="The Broad Institute Genomics Platform"/>
            <consortium name="The Broad Institute Genome Sequencing Center for Infectious Disease"/>
            <person name="Wu L."/>
            <person name="Ma J."/>
        </authorList>
    </citation>
    <scope>NUCLEOTIDE SEQUENCE [LARGE SCALE GENOMIC DNA]</scope>
    <source>
        <strain evidence="1 2">JCM 4565</strain>
    </source>
</reference>
<dbReference type="EMBL" id="BAAABW010000004">
    <property type="protein sequence ID" value="GAA0335889.1"/>
    <property type="molecule type" value="Genomic_DNA"/>
</dbReference>
<dbReference type="Proteomes" id="UP001500063">
    <property type="component" value="Unassembled WGS sequence"/>
</dbReference>
<name>A0ABN0WFK7_9ACTN</name>
<gene>
    <name evidence="1" type="ORF">GCM10010319_09890</name>
</gene>